<evidence type="ECO:0000256" key="1">
    <source>
        <dbReference type="ARBA" id="ARBA00021292"/>
    </source>
</evidence>
<organism evidence="6 7">
    <name type="scientific">Alpinimonas psychrophila</name>
    <dbReference type="NCBI Taxonomy" id="748908"/>
    <lineage>
        <taxon>Bacteria</taxon>
        <taxon>Bacillati</taxon>
        <taxon>Actinomycetota</taxon>
        <taxon>Actinomycetes</taxon>
        <taxon>Micrococcales</taxon>
        <taxon>Microbacteriaceae</taxon>
        <taxon>Alpinimonas</taxon>
    </lineage>
</organism>
<dbReference type="Pfam" id="PF13439">
    <property type="entry name" value="Glyco_transf_4"/>
    <property type="match status" value="1"/>
</dbReference>
<sequence length="382" mass="40988">MGMRVAIVTESFLPSLNGVTNSVLRVLDTLAAEGHDAIVIAPTAPSGRHNGFRVIRTPAIPFMQFPVGIPNLSLQATLAEYKPDVIHVASPFLLGGQAIAAANRLGIPTVAIYQTDIAGYLQRYGMQFARPLVDKMVAAIHSPATLNLAPTPESAAYLVKLGVPRVAIWGRGVDLDLFHPHRRAARLSKIGISVGQRAPGSITSAEPLTIGFVGRLAPEKQVHKMKTLFGIPNTRFIVVGDGPERRRLEADFAGHPVTFMGALRGNDLAEAYASLDVFVHFGTEETFGQTIQEAQATGLPVVAPASGGPRFLIEHGTSGYLADPGDPASFVNYVTRLAEDAPLRSRMGVSARRSVLNKSWEANNALLLEHLSHACRFTSLRT</sequence>
<evidence type="ECO:0000256" key="3">
    <source>
        <dbReference type="ARBA" id="ARBA00022679"/>
    </source>
</evidence>
<dbReference type="GO" id="GO:0016758">
    <property type="term" value="F:hexosyltransferase activity"/>
    <property type="evidence" value="ECO:0007669"/>
    <property type="project" value="TreeGrafter"/>
</dbReference>
<dbReference type="Pfam" id="PF00534">
    <property type="entry name" value="Glycos_transf_1"/>
    <property type="match status" value="1"/>
</dbReference>
<evidence type="ECO:0000313" key="6">
    <source>
        <dbReference type="EMBL" id="MBA8828826.1"/>
    </source>
</evidence>
<evidence type="ECO:0000259" key="4">
    <source>
        <dbReference type="Pfam" id="PF00534"/>
    </source>
</evidence>
<reference evidence="6 7" key="1">
    <citation type="submission" date="2020-07" db="EMBL/GenBank/DDBJ databases">
        <title>Sequencing the genomes of 1000 actinobacteria strains.</title>
        <authorList>
            <person name="Klenk H.-P."/>
        </authorList>
    </citation>
    <scope>NUCLEOTIDE SEQUENCE [LARGE SCALE GENOMIC DNA]</scope>
    <source>
        <strain evidence="6 7">DSM 23737</strain>
    </source>
</reference>
<protein>
    <recommendedName>
        <fullName evidence="1">D-inositol 3-phosphate glycosyltransferase</fullName>
    </recommendedName>
</protein>
<keyword evidence="3 6" id="KW-0808">Transferase</keyword>
<name>A0A7W3PP21_9MICO</name>
<keyword evidence="7" id="KW-1185">Reference proteome</keyword>
<dbReference type="Proteomes" id="UP000524237">
    <property type="component" value="Unassembled WGS sequence"/>
</dbReference>
<keyword evidence="2 6" id="KW-0328">Glycosyltransferase</keyword>
<dbReference type="InterPro" id="IPR001296">
    <property type="entry name" value="Glyco_trans_1"/>
</dbReference>
<dbReference type="PANTHER" id="PTHR45947:SF3">
    <property type="entry name" value="SULFOQUINOVOSYL TRANSFERASE SQD2"/>
    <property type="match status" value="1"/>
</dbReference>
<dbReference type="GO" id="GO:1901137">
    <property type="term" value="P:carbohydrate derivative biosynthetic process"/>
    <property type="evidence" value="ECO:0007669"/>
    <property type="project" value="UniProtKB-ARBA"/>
</dbReference>
<feature type="domain" description="Glycosyl transferase family 1" evidence="4">
    <location>
        <begin position="206"/>
        <end position="353"/>
    </location>
</feature>
<evidence type="ECO:0000256" key="2">
    <source>
        <dbReference type="ARBA" id="ARBA00022676"/>
    </source>
</evidence>
<comment type="caution">
    <text evidence="6">The sequence shown here is derived from an EMBL/GenBank/DDBJ whole genome shotgun (WGS) entry which is preliminary data.</text>
</comment>
<dbReference type="InterPro" id="IPR050194">
    <property type="entry name" value="Glycosyltransferase_grp1"/>
</dbReference>
<dbReference type="RefSeq" id="WP_182484187.1">
    <property type="nucleotide sequence ID" value="NZ_JACGWU010000001.1"/>
</dbReference>
<feature type="domain" description="Glycosyltransferase subfamily 4-like N-terminal" evidence="5">
    <location>
        <begin position="17"/>
        <end position="176"/>
    </location>
</feature>
<dbReference type="CDD" id="cd03814">
    <property type="entry name" value="GT4-like"/>
    <property type="match status" value="1"/>
</dbReference>
<proteinExistence type="predicted"/>
<dbReference type="AlphaFoldDB" id="A0A7W3PP21"/>
<evidence type="ECO:0000313" key="7">
    <source>
        <dbReference type="Proteomes" id="UP000524237"/>
    </source>
</evidence>
<dbReference type="SUPFAM" id="SSF53756">
    <property type="entry name" value="UDP-Glycosyltransferase/glycogen phosphorylase"/>
    <property type="match status" value="1"/>
</dbReference>
<gene>
    <name evidence="6" type="ORF">FB555_000897</name>
</gene>
<dbReference type="EMBL" id="JACGWU010000001">
    <property type="protein sequence ID" value="MBA8828826.1"/>
    <property type="molecule type" value="Genomic_DNA"/>
</dbReference>
<accession>A0A7W3PP21</accession>
<dbReference type="PANTHER" id="PTHR45947">
    <property type="entry name" value="SULFOQUINOVOSYL TRANSFERASE SQD2"/>
    <property type="match status" value="1"/>
</dbReference>
<evidence type="ECO:0000259" key="5">
    <source>
        <dbReference type="Pfam" id="PF13439"/>
    </source>
</evidence>
<dbReference type="Gene3D" id="3.40.50.2000">
    <property type="entry name" value="Glycogen Phosphorylase B"/>
    <property type="match status" value="2"/>
</dbReference>
<dbReference type="InterPro" id="IPR028098">
    <property type="entry name" value="Glyco_trans_4-like_N"/>
</dbReference>